<organism evidence="1 2">
    <name type="scientific">Lasiodiplodia mahajangana</name>
    <dbReference type="NCBI Taxonomy" id="1108764"/>
    <lineage>
        <taxon>Eukaryota</taxon>
        <taxon>Fungi</taxon>
        <taxon>Dikarya</taxon>
        <taxon>Ascomycota</taxon>
        <taxon>Pezizomycotina</taxon>
        <taxon>Dothideomycetes</taxon>
        <taxon>Dothideomycetes incertae sedis</taxon>
        <taxon>Botryosphaeriales</taxon>
        <taxon>Botryosphaeriaceae</taxon>
        <taxon>Lasiodiplodia</taxon>
    </lineage>
</organism>
<dbReference type="Proteomes" id="UP001153332">
    <property type="component" value="Unassembled WGS sequence"/>
</dbReference>
<proteinExistence type="predicted"/>
<evidence type="ECO:0000313" key="2">
    <source>
        <dbReference type="Proteomes" id="UP001153332"/>
    </source>
</evidence>
<reference evidence="1" key="1">
    <citation type="submission" date="2022-12" db="EMBL/GenBank/DDBJ databases">
        <title>Genome Sequence of Lasiodiplodia mahajangana.</title>
        <authorList>
            <person name="Buettner E."/>
        </authorList>
    </citation>
    <scope>NUCLEOTIDE SEQUENCE</scope>
    <source>
        <strain evidence="1">VT137</strain>
    </source>
</reference>
<protein>
    <submittedName>
        <fullName evidence="1">Uncharacterized protein</fullName>
    </submittedName>
</protein>
<keyword evidence="2" id="KW-1185">Reference proteome</keyword>
<name>A0ACC2JRX3_9PEZI</name>
<evidence type="ECO:0000313" key="1">
    <source>
        <dbReference type="EMBL" id="KAJ8130241.1"/>
    </source>
</evidence>
<comment type="caution">
    <text evidence="1">The sequence shown here is derived from an EMBL/GenBank/DDBJ whole genome shotgun (WGS) entry which is preliminary data.</text>
</comment>
<gene>
    <name evidence="1" type="ORF">O1611_g3387</name>
</gene>
<sequence length="705" mass="79336">MASSPPHRVNSPLEHNNLRDSGYSENDLEPWRSNGNENEDEPEGDGEQEDYEENNGSCADGDDSSEVGPEILNDISDGESEDERERSRRRPRKSNPRPTACSNCGEITRRWHSEVDRLVKESEATERRLNARIRELESEIERLRARGRIEWQPWAGRLENLLGGGFRRFDINGEDGAYPGYDPIYRDSCRQGNMSILLSVTHPDLSLEWTPHTPVEIQNHFRDQALRDRYNGLDDLGATNTFAFSSLGEFGRFCNGIGKARVGRLVNVELMWQGALTPRQEKGVSLRKQPLAWFMHTSRLRSLVVHINESGKSYMRRPYEMMHPKDYYEDFAAADVDEDDLDIFGMEVRRTTFQPNFRKNRSMRTVQGMDFIYQLRGMRRVRFCDVNADQPDTEIRDWSFIRDINSVVRMKKTDAAMFKAEIENLKPLTGLADFIPDDEIKELVLSFYNDNLVEDISTYGSEAPSSSSSGISRVQTLSDGSESDTDRDSRGSSRSRDGSPSSHIEIDDSDTEMGDNDDDDEDDDDDAPDRPNDNGPPPQEIDGDNAVTESGPSSRSRSSSNDNNPNDTSATSIRPPPIVIEDDDANDNIRRRTSRNGGDYSTDGGLFVRSGSCTAPEDPPSGDENQAIGGRQSTTLIDLTGDNDEHQVDDDEVEEVENPNNDDDREKSIKTEESATRSPSGPHNSDSDSDTRSSQKRSRSKGKLD</sequence>
<dbReference type="EMBL" id="JAPUUL010000545">
    <property type="protein sequence ID" value="KAJ8130241.1"/>
    <property type="molecule type" value="Genomic_DNA"/>
</dbReference>
<accession>A0ACC2JRX3</accession>